<dbReference type="PANTHER" id="PTHR43289">
    <property type="entry name" value="MITOGEN-ACTIVATED PROTEIN KINASE KINASE KINASE 20-RELATED"/>
    <property type="match status" value="1"/>
</dbReference>
<dbReference type="OrthoDB" id="3915799at2"/>
<dbReference type="Pfam" id="PF00069">
    <property type="entry name" value="Pkinase"/>
    <property type="match status" value="1"/>
</dbReference>
<dbReference type="PANTHER" id="PTHR43289:SF34">
    <property type="entry name" value="SERINE_THREONINE-PROTEIN KINASE YBDM-RELATED"/>
    <property type="match status" value="1"/>
</dbReference>
<dbReference type="GO" id="GO:0004674">
    <property type="term" value="F:protein serine/threonine kinase activity"/>
    <property type="evidence" value="ECO:0007669"/>
    <property type="project" value="UniProtKB-KW"/>
</dbReference>
<evidence type="ECO:0000256" key="1">
    <source>
        <dbReference type="ARBA" id="ARBA00022679"/>
    </source>
</evidence>
<dbReference type="EMBL" id="RFFG01000160">
    <property type="protein sequence ID" value="RMI34744.1"/>
    <property type="molecule type" value="Genomic_DNA"/>
</dbReference>
<dbReference type="Gene3D" id="1.10.510.10">
    <property type="entry name" value="Transferase(Phosphotransferase) domain 1"/>
    <property type="match status" value="1"/>
</dbReference>
<gene>
    <name evidence="6" type="ORF">EBO15_40410</name>
</gene>
<keyword evidence="7" id="KW-1185">Reference proteome</keyword>
<accession>A0A3M2LBD8</accession>
<dbReference type="SUPFAM" id="SSF56112">
    <property type="entry name" value="Protein kinase-like (PK-like)"/>
    <property type="match status" value="1"/>
</dbReference>
<dbReference type="GO" id="GO:0005524">
    <property type="term" value="F:ATP binding"/>
    <property type="evidence" value="ECO:0007669"/>
    <property type="project" value="UniProtKB-KW"/>
</dbReference>
<protein>
    <submittedName>
        <fullName evidence="6">Serine/threonine protein kinase</fullName>
    </submittedName>
</protein>
<keyword evidence="1" id="KW-0808">Transferase</keyword>
<sequence length="185" mass="19293">MAVPNPPFAVRPLLPADPGRLGGHRLVGRLGSGAQGVVYLGEGPDGPVAIKLLHERLLDDARARARFVRELSLLPRVAGFCTARFLGTGEHGDRPFLVSEYVPGPSLRDLVAGHGPRRGTDLDRLAVSSITALAAIHRAGIVHRDLNPRNILLGPDGPRVIDFGVARALDGGAPAVTGPTPAATG</sequence>
<dbReference type="RefSeq" id="WP_147481879.1">
    <property type="nucleotide sequence ID" value="NZ_RFFG01000160.1"/>
</dbReference>
<keyword evidence="3 6" id="KW-0418">Kinase</keyword>
<dbReference type="InterPro" id="IPR011009">
    <property type="entry name" value="Kinase-like_dom_sf"/>
</dbReference>
<dbReference type="CDD" id="cd14014">
    <property type="entry name" value="STKc_PknB_like"/>
    <property type="match status" value="1"/>
</dbReference>
<dbReference type="Proteomes" id="UP000282674">
    <property type="component" value="Unassembled WGS sequence"/>
</dbReference>
<dbReference type="AlphaFoldDB" id="A0A3M2LBD8"/>
<evidence type="ECO:0000256" key="2">
    <source>
        <dbReference type="ARBA" id="ARBA00022741"/>
    </source>
</evidence>
<dbReference type="PROSITE" id="PS50011">
    <property type="entry name" value="PROTEIN_KINASE_DOM"/>
    <property type="match status" value="1"/>
</dbReference>
<reference evidence="6 7" key="1">
    <citation type="submission" date="2018-10" db="EMBL/GenBank/DDBJ databases">
        <title>Isolation from soil.</title>
        <authorList>
            <person name="Hu J."/>
        </authorList>
    </citation>
    <scope>NUCLEOTIDE SEQUENCE [LARGE SCALE GENOMIC DNA]</scope>
    <source>
        <strain evidence="6 7">NEAU-Ht49</strain>
    </source>
</reference>
<dbReference type="Gene3D" id="3.30.200.20">
    <property type="entry name" value="Phosphorylase Kinase, domain 1"/>
    <property type="match status" value="1"/>
</dbReference>
<evidence type="ECO:0000313" key="7">
    <source>
        <dbReference type="Proteomes" id="UP000282674"/>
    </source>
</evidence>
<keyword evidence="4" id="KW-0067">ATP-binding</keyword>
<evidence type="ECO:0000313" key="6">
    <source>
        <dbReference type="EMBL" id="RMI34744.1"/>
    </source>
</evidence>
<dbReference type="InterPro" id="IPR000719">
    <property type="entry name" value="Prot_kinase_dom"/>
</dbReference>
<comment type="caution">
    <text evidence="6">The sequence shown here is derived from an EMBL/GenBank/DDBJ whole genome shotgun (WGS) entry which is preliminary data.</text>
</comment>
<name>A0A3M2LBD8_9ACTN</name>
<proteinExistence type="predicted"/>
<feature type="domain" description="Protein kinase" evidence="5">
    <location>
        <begin position="24"/>
        <end position="185"/>
    </location>
</feature>
<feature type="non-terminal residue" evidence="6">
    <location>
        <position position="185"/>
    </location>
</feature>
<evidence type="ECO:0000256" key="4">
    <source>
        <dbReference type="ARBA" id="ARBA00022840"/>
    </source>
</evidence>
<keyword evidence="6" id="KW-0723">Serine/threonine-protein kinase</keyword>
<keyword evidence="2" id="KW-0547">Nucleotide-binding</keyword>
<organism evidence="6 7">
    <name type="scientific">Actinomadura harenae</name>
    <dbReference type="NCBI Taxonomy" id="2483351"/>
    <lineage>
        <taxon>Bacteria</taxon>
        <taxon>Bacillati</taxon>
        <taxon>Actinomycetota</taxon>
        <taxon>Actinomycetes</taxon>
        <taxon>Streptosporangiales</taxon>
        <taxon>Thermomonosporaceae</taxon>
        <taxon>Actinomadura</taxon>
    </lineage>
</organism>
<evidence type="ECO:0000259" key="5">
    <source>
        <dbReference type="PROSITE" id="PS50011"/>
    </source>
</evidence>
<evidence type="ECO:0000256" key="3">
    <source>
        <dbReference type="ARBA" id="ARBA00022777"/>
    </source>
</evidence>